<proteinExistence type="predicted"/>
<keyword evidence="2" id="KW-1185">Reference proteome</keyword>
<dbReference type="EMBL" id="VYZN01000037">
    <property type="protein sequence ID" value="KAE9533022.1"/>
    <property type="molecule type" value="Genomic_DNA"/>
</dbReference>
<evidence type="ECO:0000313" key="1">
    <source>
        <dbReference type="EMBL" id="KAE9533022.1"/>
    </source>
</evidence>
<reference evidence="1 2" key="1">
    <citation type="submission" date="2019-08" db="EMBL/GenBank/DDBJ databases">
        <title>The genome of the soybean aphid Biotype 1, its phylome, world population structure and adaptation to the North American continent.</title>
        <authorList>
            <person name="Giordano R."/>
            <person name="Donthu R.K."/>
            <person name="Hernandez A.G."/>
            <person name="Wright C.L."/>
            <person name="Zimin A.V."/>
        </authorList>
    </citation>
    <scope>NUCLEOTIDE SEQUENCE [LARGE SCALE GENOMIC DNA]</scope>
    <source>
        <tissue evidence="1">Whole aphids</tissue>
    </source>
</reference>
<dbReference type="Proteomes" id="UP000475862">
    <property type="component" value="Unassembled WGS sequence"/>
</dbReference>
<feature type="non-terminal residue" evidence="1">
    <location>
        <position position="1"/>
    </location>
</feature>
<organism evidence="1 2">
    <name type="scientific">Aphis glycines</name>
    <name type="common">Soybean aphid</name>
    <dbReference type="NCBI Taxonomy" id="307491"/>
    <lineage>
        <taxon>Eukaryota</taxon>
        <taxon>Metazoa</taxon>
        <taxon>Ecdysozoa</taxon>
        <taxon>Arthropoda</taxon>
        <taxon>Hexapoda</taxon>
        <taxon>Insecta</taxon>
        <taxon>Pterygota</taxon>
        <taxon>Neoptera</taxon>
        <taxon>Paraneoptera</taxon>
        <taxon>Hemiptera</taxon>
        <taxon>Sternorrhyncha</taxon>
        <taxon>Aphidomorpha</taxon>
        <taxon>Aphidoidea</taxon>
        <taxon>Aphididae</taxon>
        <taxon>Aphidini</taxon>
        <taxon>Aphis</taxon>
        <taxon>Aphis</taxon>
    </lineage>
</organism>
<protein>
    <submittedName>
        <fullName evidence="1">Uncharacterized protein</fullName>
    </submittedName>
</protein>
<name>A0A6G0THM7_APHGL</name>
<evidence type="ECO:0000313" key="2">
    <source>
        <dbReference type="Proteomes" id="UP000475862"/>
    </source>
</evidence>
<sequence>LKLYRQKNIPQKIQLPNCPDEYYKIFICKIIHMVVLISSPYDYYIINNACRKDIMLNLDRYKLKRAAHIIVIMDYNNLGQGGQTVDRSRTISKSIIKKNVWKSILKGEILSDILFTSSIILKTNRNSDGKTTAAINGLKKGKRCRVENLLDPKGDDMMTDYRYNHYNLQTELMTKAKYRYYYKNENWNLKISKFIYGLSRLWLNLLLKCLLTTFRNLNDTNIQDTLYCAPVYSQILRYLDYVCMWVFLNYSYMKIQFYLTPLY</sequence>
<comment type="caution">
    <text evidence="1">The sequence shown here is derived from an EMBL/GenBank/DDBJ whole genome shotgun (WGS) entry which is preliminary data.</text>
</comment>
<gene>
    <name evidence="1" type="ORF">AGLY_009450</name>
</gene>
<accession>A0A6G0THM7</accession>
<dbReference type="AlphaFoldDB" id="A0A6G0THM7"/>